<dbReference type="Proteomes" id="UP001396334">
    <property type="component" value="Unassembled WGS sequence"/>
</dbReference>
<comment type="caution">
    <text evidence="1">The sequence shown here is derived from an EMBL/GenBank/DDBJ whole genome shotgun (WGS) entry which is preliminary data.</text>
</comment>
<evidence type="ECO:0000313" key="1">
    <source>
        <dbReference type="EMBL" id="KAK8484413.1"/>
    </source>
</evidence>
<sequence length="127" mass="14277">MGHGMGSCAFVLAVEGKHMERMLGSKLRCWSYGLGWVPHPIATEEAWVKCITPFFKKVQQSIDGRLETANFSPHCFQPICSGQHAGFIFMMGIPSVPVGYQTSFSWRTVVFRSCFSMQRAIQRKLVA</sequence>
<dbReference type="EMBL" id="JBBPBN010000576">
    <property type="protein sequence ID" value="KAK8484413.1"/>
    <property type="molecule type" value="Genomic_DNA"/>
</dbReference>
<keyword evidence="2" id="KW-1185">Reference proteome</keyword>
<organism evidence="1 2">
    <name type="scientific">Hibiscus sabdariffa</name>
    <name type="common">roselle</name>
    <dbReference type="NCBI Taxonomy" id="183260"/>
    <lineage>
        <taxon>Eukaryota</taxon>
        <taxon>Viridiplantae</taxon>
        <taxon>Streptophyta</taxon>
        <taxon>Embryophyta</taxon>
        <taxon>Tracheophyta</taxon>
        <taxon>Spermatophyta</taxon>
        <taxon>Magnoliopsida</taxon>
        <taxon>eudicotyledons</taxon>
        <taxon>Gunneridae</taxon>
        <taxon>Pentapetalae</taxon>
        <taxon>rosids</taxon>
        <taxon>malvids</taxon>
        <taxon>Malvales</taxon>
        <taxon>Malvaceae</taxon>
        <taxon>Malvoideae</taxon>
        <taxon>Hibiscus</taxon>
    </lineage>
</organism>
<accession>A0ABR1ZUZ7</accession>
<proteinExistence type="predicted"/>
<gene>
    <name evidence="1" type="ORF">V6N11_001670</name>
</gene>
<protein>
    <submittedName>
        <fullName evidence="1">Uncharacterized protein</fullName>
    </submittedName>
</protein>
<evidence type="ECO:0000313" key="2">
    <source>
        <dbReference type="Proteomes" id="UP001396334"/>
    </source>
</evidence>
<reference evidence="1 2" key="1">
    <citation type="journal article" date="2024" name="G3 (Bethesda)">
        <title>Genome assembly of Hibiscus sabdariffa L. provides insights into metabolisms of medicinal natural products.</title>
        <authorList>
            <person name="Kim T."/>
        </authorList>
    </citation>
    <scope>NUCLEOTIDE SEQUENCE [LARGE SCALE GENOMIC DNA]</scope>
    <source>
        <strain evidence="1">TK-2024</strain>
        <tissue evidence="1">Old leaves</tissue>
    </source>
</reference>
<name>A0ABR1ZUZ7_9ROSI</name>